<comment type="caution">
    <text evidence="3">The sequence shown here is derived from an EMBL/GenBank/DDBJ whole genome shotgun (WGS) entry which is preliminary data.</text>
</comment>
<dbReference type="Proteomes" id="UP001281761">
    <property type="component" value="Unassembled WGS sequence"/>
</dbReference>
<evidence type="ECO:0000313" key="3">
    <source>
        <dbReference type="EMBL" id="KAK2946916.1"/>
    </source>
</evidence>
<organism evidence="3 4">
    <name type="scientific">Blattamonas nauphoetae</name>
    <dbReference type="NCBI Taxonomy" id="2049346"/>
    <lineage>
        <taxon>Eukaryota</taxon>
        <taxon>Metamonada</taxon>
        <taxon>Preaxostyla</taxon>
        <taxon>Oxymonadida</taxon>
        <taxon>Blattamonas</taxon>
    </lineage>
</organism>
<feature type="region of interest" description="Disordered" evidence="1">
    <location>
        <begin position="1"/>
        <end position="20"/>
    </location>
</feature>
<gene>
    <name evidence="3" type="ORF">BLNAU_18140</name>
</gene>
<proteinExistence type="predicted"/>
<dbReference type="EMBL" id="JARBJD010000215">
    <property type="protein sequence ID" value="KAK2946916.1"/>
    <property type="molecule type" value="Genomic_DNA"/>
</dbReference>
<keyword evidence="2" id="KW-0812">Transmembrane</keyword>
<evidence type="ECO:0000256" key="2">
    <source>
        <dbReference type="SAM" id="Phobius"/>
    </source>
</evidence>
<feature type="compositionally biased region" description="Basic and acidic residues" evidence="1">
    <location>
        <begin position="11"/>
        <end position="20"/>
    </location>
</feature>
<evidence type="ECO:0000313" key="4">
    <source>
        <dbReference type="Proteomes" id="UP001281761"/>
    </source>
</evidence>
<keyword evidence="4" id="KW-1185">Reference proteome</keyword>
<accession>A0ABQ9X9H1</accession>
<reference evidence="3 4" key="1">
    <citation type="journal article" date="2022" name="bioRxiv">
        <title>Genomics of Preaxostyla Flagellates Illuminates Evolutionary Transitions and the Path Towards Mitochondrial Loss.</title>
        <authorList>
            <person name="Novak L.V.F."/>
            <person name="Treitli S.C."/>
            <person name="Pyrih J."/>
            <person name="Halakuc P."/>
            <person name="Pipaliya S.V."/>
            <person name="Vacek V."/>
            <person name="Brzon O."/>
            <person name="Soukal P."/>
            <person name="Eme L."/>
            <person name="Dacks J.B."/>
            <person name="Karnkowska A."/>
            <person name="Elias M."/>
            <person name="Hampl V."/>
        </authorList>
    </citation>
    <scope>NUCLEOTIDE SEQUENCE [LARGE SCALE GENOMIC DNA]</scope>
    <source>
        <strain evidence="3">NAU3</strain>
        <tissue evidence="3">Gut</tissue>
    </source>
</reference>
<sequence length="327" mass="36578">MSHQHGLPPKEAAEGPYRRCQSRAEDDSGWLDHCRLVLFRTVQRRAHTRQQRQSRGQNVRVVAVSITGSSLPSQHPPTVFLRATLFGSGFVGQLHSFHRHLSSSPSHHQSVRAQPQPFSFFQISELSSTTVHAHPFGDAVSQSQSFINRPPFSPTITKQSHTSIPHQCPHRIPLSIVQIKPSGGQGEAGCGHDRGSVEERIRIVCANHKVMPEQTEVTHKQCLLSRRSQKLLGEDRWFVSVSIHVSQGSCPDGCSIQSSSQQIIFRRLRLCPFAAFPQSHPSILPFSSFHSLPSTALALCILLLFISCRDRSCQPQQSKWSNLSRRM</sequence>
<feature type="transmembrane region" description="Helical" evidence="2">
    <location>
        <begin position="289"/>
        <end position="308"/>
    </location>
</feature>
<keyword evidence="2" id="KW-0472">Membrane</keyword>
<evidence type="ECO:0000256" key="1">
    <source>
        <dbReference type="SAM" id="MobiDB-lite"/>
    </source>
</evidence>
<name>A0ABQ9X9H1_9EUKA</name>
<keyword evidence="2" id="KW-1133">Transmembrane helix</keyword>
<protein>
    <submittedName>
        <fullName evidence="3">Uncharacterized protein</fullName>
    </submittedName>
</protein>